<dbReference type="InterPro" id="IPR051402">
    <property type="entry name" value="KPR-Related"/>
</dbReference>
<keyword evidence="9" id="KW-0560">Oxidoreductase</keyword>
<dbReference type="Gene3D" id="3.40.50.720">
    <property type="entry name" value="NAD(P)-binding Rossmann-like Domain"/>
    <property type="match status" value="1"/>
</dbReference>
<name>A0A7W9ZEG3_NOVIT</name>
<comment type="pathway">
    <text evidence="1">Cofactor biosynthesis; (R)-pantothenate biosynthesis; (R)-pantoate from 3-methyl-2-oxobutanoate: step 2/2.</text>
</comment>
<dbReference type="Pfam" id="PF08546">
    <property type="entry name" value="ApbA_C"/>
    <property type="match status" value="1"/>
</dbReference>
<keyword evidence="4" id="KW-0566">Pantothenate biosynthesis</keyword>
<proteinExistence type="predicted"/>
<dbReference type="InterPro" id="IPR008927">
    <property type="entry name" value="6-PGluconate_DH-like_C_sf"/>
</dbReference>
<dbReference type="InterPro" id="IPR013752">
    <property type="entry name" value="KPA_reductase"/>
</dbReference>
<evidence type="ECO:0000259" key="8">
    <source>
        <dbReference type="Pfam" id="PF08546"/>
    </source>
</evidence>
<dbReference type="AlphaFoldDB" id="A0A7W9ZEG3"/>
<evidence type="ECO:0000256" key="5">
    <source>
        <dbReference type="ARBA" id="ARBA00032024"/>
    </source>
</evidence>
<protein>
    <recommendedName>
        <fullName evidence="3">2-dehydropantoate 2-reductase</fullName>
        <ecNumber evidence="2">1.1.1.169</ecNumber>
    </recommendedName>
    <alternativeName>
        <fullName evidence="5">Ketopantoate reductase</fullName>
    </alternativeName>
</protein>
<dbReference type="Pfam" id="PF02558">
    <property type="entry name" value="ApbA"/>
    <property type="match status" value="1"/>
</dbReference>
<evidence type="ECO:0000259" key="7">
    <source>
        <dbReference type="Pfam" id="PF02558"/>
    </source>
</evidence>
<evidence type="ECO:0000313" key="10">
    <source>
        <dbReference type="Proteomes" id="UP000544872"/>
    </source>
</evidence>
<dbReference type="GO" id="GO:0008677">
    <property type="term" value="F:2-dehydropantoate 2-reductase activity"/>
    <property type="evidence" value="ECO:0007669"/>
    <property type="project" value="UniProtKB-EC"/>
</dbReference>
<evidence type="ECO:0000256" key="2">
    <source>
        <dbReference type="ARBA" id="ARBA00013014"/>
    </source>
</evidence>
<dbReference type="EC" id="1.1.1.169" evidence="2"/>
<dbReference type="PANTHER" id="PTHR21708">
    <property type="entry name" value="PROBABLE 2-DEHYDROPANTOATE 2-REDUCTASE"/>
    <property type="match status" value="1"/>
</dbReference>
<dbReference type="EMBL" id="JACIIX010000004">
    <property type="protein sequence ID" value="MBB6210007.1"/>
    <property type="molecule type" value="Genomic_DNA"/>
</dbReference>
<reference evidence="9 10" key="1">
    <citation type="submission" date="2020-08" db="EMBL/GenBank/DDBJ databases">
        <title>Genomic Encyclopedia of Type Strains, Phase IV (KMG-IV): sequencing the most valuable type-strain genomes for metagenomic binning, comparative biology and taxonomic classification.</title>
        <authorList>
            <person name="Goeker M."/>
        </authorList>
    </citation>
    <scope>NUCLEOTIDE SEQUENCE [LARGE SCALE GENOMIC DNA]</scope>
    <source>
        <strain evidence="9 10">DSM 11590</strain>
    </source>
</reference>
<dbReference type="FunFam" id="1.10.1040.10:FF:000017">
    <property type="entry name" value="2-dehydropantoate 2-reductase"/>
    <property type="match status" value="1"/>
</dbReference>
<dbReference type="Gene3D" id="1.10.1040.10">
    <property type="entry name" value="N-(1-d-carboxylethyl)-l-norvaline Dehydrogenase, domain 2"/>
    <property type="match status" value="1"/>
</dbReference>
<dbReference type="SUPFAM" id="SSF48179">
    <property type="entry name" value="6-phosphogluconate dehydrogenase C-terminal domain-like"/>
    <property type="match status" value="1"/>
</dbReference>
<evidence type="ECO:0000256" key="4">
    <source>
        <dbReference type="ARBA" id="ARBA00022655"/>
    </source>
</evidence>
<dbReference type="GO" id="GO:0005737">
    <property type="term" value="C:cytoplasm"/>
    <property type="evidence" value="ECO:0007669"/>
    <property type="project" value="TreeGrafter"/>
</dbReference>
<dbReference type="UniPathway" id="UPA00028">
    <property type="reaction ID" value="UER00004"/>
</dbReference>
<dbReference type="GO" id="GO:0015940">
    <property type="term" value="P:pantothenate biosynthetic process"/>
    <property type="evidence" value="ECO:0007669"/>
    <property type="project" value="UniProtKB-UniPathway"/>
</dbReference>
<dbReference type="NCBIfam" id="NF005089">
    <property type="entry name" value="PRK06522.1-4"/>
    <property type="match status" value="1"/>
</dbReference>
<evidence type="ECO:0000313" key="9">
    <source>
        <dbReference type="EMBL" id="MBB6210007.1"/>
    </source>
</evidence>
<dbReference type="Proteomes" id="UP000544872">
    <property type="component" value="Unassembled WGS sequence"/>
</dbReference>
<dbReference type="RefSeq" id="WP_184262780.1">
    <property type="nucleotide sequence ID" value="NZ_JACIIX010000004.1"/>
</dbReference>
<feature type="domain" description="Ketopantoate reductase N-terminal" evidence="7">
    <location>
        <begin position="3"/>
        <end position="171"/>
    </location>
</feature>
<dbReference type="SUPFAM" id="SSF51735">
    <property type="entry name" value="NAD(P)-binding Rossmann-fold domains"/>
    <property type="match status" value="1"/>
</dbReference>
<evidence type="ECO:0000256" key="6">
    <source>
        <dbReference type="ARBA" id="ARBA00048793"/>
    </source>
</evidence>
<organism evidence="9 10">
    <name type="scientific">Novispirillum itersonii</name>
    <name type="common">Aquaspirillum itersonii</name>
    <dbReference type="NCBI Taxonomy" id="189"/>
    <lineage>
        <taxon>Bacteria</taxon>
        <taxon>Pseudomonadati</taxon>
        <taxon>Pseudomonadota</taxon>
        <taxon>Alphaproteobacteria</taxon>
        <taxon>Rhodospirillales</taxon>
        <taxon>Novispirillaceae</taxon>
        <taxon>Novispirillum</taxon>
    </lineage>
</organism>
<gene>
    <name evidence="9" type="ORF">FHS48_001417</name>
</gene>
<dbReference type="InterPro" id="IPR013332">
    <property type="entry name" value="KPR_N"/>
</dbReference>
<feature type="domain" description="Ketopantoate reductase C-terminal" evidence="8">
    <location>
        <begin position="198"/>
        <end position="315"/>
    </location>
</feature>
<comment type="caution">
    <text evidence="9">The sequence shown here is derived from an EMBL/GenBank/DDBJ whole genome shotgun (WGS) entry which is preliminary data.</text>
</comment>
<evidence type="ECO:0000256" key="1">
    <source>
        <dbReference type="ARBA" id="ARBA00004994"/>
    </source>
</evidence>
<accession>A0A7W9ZEG3</accession>
<sequence length="330" mass="35496">MKVALIGAGAIGCLLATRLGDAGATVTLLARGTPLDTIRRDGISLITPRNRVLRSFPTVTDDPLEPGPQDVVFLCVKAYALRGVIDSLHPLLGPETIVVPVVNGIPWWYPYSQPAPLADQPLTSVDPGGVLWRTVAPERIIGVATYVAVENHGPGRIRHINDQRFVFGDIAGRNRPQVKQLVDLFGKAGFAARATDRIRDEIWVKLWGNLAFNPLSVLTSATLGTLCNDPGTRGVGRTMMLEAQAVAERLGIQFPITADERIAMAATIGDFKTSMLQDYEAGNRLELEAIIGSVIELAGRVGVDVPTLRSVLALTDLRARTRTYPPGIAA</sequence>
<evidence type="ECO:0000256" key="3">
    <source>
        <dbReference type="ARBA" id="ARBA00019465"/>
    </source>
</evidence>
<dbReference type="PANTHER" id="PTHR21708:SF45">
    <property type="entry name" value="2-DEHYDROPANTOATE 2-REDUCTASE"/>
    <property type="match status" value="1"/>
</dbReference>
<dbReference type="InterPro" id="IPR036291">
    <property type="entry name" value="NAD(P)-bd_dom_sf"/>
</dbReference>
<keyword evidence="10" id="KW-1185">Reference proteome</keyword>
<comment type="catalytic activity">
    <reaction evidence="6">
        <text>(R)-pantoate + NADP(+) = 2-dehydropantoate + NADPH + H(+)</text>
        <dbReference type="Rhea" id="RHEA:16233"/>
        <dbReference type="ChEBI" id="CHEBI:11561"/>
        <dbReference type="ChEBI" id="CHEBI:15378"/>
        <dbReference type="ChEBI" id="CHEBI:15980"/>
        <dbReference type="ChEBI" id="CHEBI:57783"/>
        <dbReference type="ChEBI" id="CHEBI:58349"/>
        <dbReference type="EC" id="1.1.1.169"/>
    </reaction>
</comment>
<dbReference type="InterPro" id="IPR013328">
    <property type="entry name" value="6PGD_dom2"/>
</dbReference>